<organism evidence="1 2">
    <name type="scientific">Psychromarinibacter sediminicola</name>
    <dbReference type="NCBI Taxonomy" id="3033385"/>
    <lineage>
        <taxon>Bacteria</taxon>
        <taxon>Pseudomonadati</taxon>
        <taxon>Pseudomonadota</taxon>
        <taxon>Alphaproteobacteria</taxon>
        <taxon>Rhodobacterales</taxon>
        <taxon>Paracoccaceae</taxon>
        <taxon>Psychromarinibacter</taxon>
    </lineage>
</organism>
<proteinExistence type="predicted"/>
<dbReference type="Gene3D" id="3.40.50.300">
    <property type="entry name" value="P-loop containing nucleotide triphosphate hydrolases"/>
    <property type="match status" value="1"/>
</dbReference>
<keyword evidence="1" id="KW-0067">ATP-binding</keyword>
<keyword evidence="1" id="KW-0547">Nucleotide-binding</keyword>
<keyword evidence="2" id="KW-1185">Reference proteome</keyword>
<name>A0AAE3NTM9_9RHOB</name>
<accession>A0AAE3NTM9</accession>
<dbReference type="Proteomes" id="UP001220964">
    <property type="component" value="Unassembled WGS sequence"/>
</dbReference>
<dbReference type="AlphaFoldDB" id="A0AAE3NTM9"/>
<dbReference type="InterPro" id="IPR027417">
    <property type="entry name" value="P-loop_NTPase"/>
</dbReference>
<gene>
    <name evidence="1" type="ORF">P1J78_13730</name>
</gene>
<dbReference type="SUPFAM" id="SSF52540">
    <property type="entry name" value="P-loop containing nucleoside triphosphate hydrolases"/>
    <property type="match status" value="1"/>
</dbReference>
<evidence type="ECO:0000313" key="2">
    <source>
        <dbReference type="Proteomes" id="UP001220964"/>
    </source>
</evidence>
<dbReference type="EMBL" id="JARGYC010000035">
    <property type="protein sequence ID" value="MDF0601801.1"/>
    <property type="molecule type" value="Genomic_DNA"/>
</dbReference>
<dbReference type="RefSeq" id="WP_275567941.1">
    <property type="nucleotide sequence ID" value="NZ_JARGYC010000035.1"/>
</dbReference>
<protein>
    <submittedName>
        <fullName evidence="1">ATP-binding protein</fullName>
    </submittedName>
</protein>
<evidence type="ECO:0000313" key="1">
    <source>
        <dbReference type="EMBL" id="MDF0601801.1"/>
    </source>
</evidence>
<comment type="caution">
    <text evidence="1">The sequence shown here is derived from an EMBL/GenBank/DDBJ whole genome shotgun (WGS) entry which is preliminary data.</text>
</comment>
<dbReference type="GO" id="GO:0005524">
    <property type="term" value="F:ATP binding"/>
    <property type="evidence" value="ECO:0007669"/>
    <property type="project" value="UniProtKB-KW"/>
</dbReference>
<reference evidence="1" key="1">
    <citation type="submission" date="2023-03" db="EMBL/GenBank/DDBJ databases">
        <title>Multiphase analysis and comparison of six strains from genera Psychromarinibacter, Lutimaribacter, and Maritimibacter, including a novel species: Psychromarinibacter sediminicola sp. nov.</title>
        <authorList>
            <person name="Wang Y.-H."/>
            <person name="Ye M.-Q."/>
            <person name="Du Z.-J."/>
        </authorList>
    </citation>
    <scope>NUCLEOTIDE SEQUENCE</scope>
    <source>
        <strain evidence="1">C21-152</strain>
    </source>
</reference>
<sequence length="131" mass="14557">MRYNPFVPNGIAFPGMFTGRLDEIETIEHSLFQTKNENPQHVLISGERGIGKSSLLFYADLIARGDIEVEKANFNFLSVSTDLAGVTSQGGIIEQIGRELRSKLKSYDKLRAFAHRHESIGDSHSAEGLIH</sequence>